<reference evidence="1" key="2">
    <citation type="submission" date="2021-09" db="EMBL/GenBank/DDBJ databases">
        <authorList>
            <person name="Jia N."/>
            <person name="Wang J."/>
            <person name="Shi W."/>
            <person name="Du L."/>
            <person name="Sun Y."/>
            <person name="Zhan W."/>
            <person name="Jiang J."/>
            <person name="Wang Q."/>
            <person name="Zhang B."/>
            <person name="Ji P."/>
            <person name="Sakyi L.B."/>
            <person name="Cui X."/>
            <person name="Yuan T."/>
            <person name="Jiang B."/>
            <person name="Yang W."/>
            <person name="Lam T.T.-Y."/>
            <person name="Chang Q."/>
            <person name="Ding S."/>
            <person name="Wang X."/>
            <person name="Zhu J."/>
            <person name="Ruan X."/>
            <person name="Zhao L."/>
            <person name="Wei J."/>
            <person name="Que T."/>
            <person name="Du C."/>
            <person name="Cheng J."/>
            <person name="Dai P."/>
            <person name="Han X."/>
            <person name="Huang E."/>
            <person name="Gao Y."/>
            <person name="Liu J."/>
            <person name="Shao H."/>
            <person name="Ye R."/>
            <person name="Li L."/>
            <person name="Wei W."/>
            <person name="Wang X."/>
            <person name="Wang C."/>
            <person name="Huo Q."/>
            <person name="Li W."/>
            <person name="Guo W."/>
            <person name="Chen H."/>
            <person name="Chen S."/>
            <person name="Zhou L."/>
            <person name="Zhou L."/>
            <person name="Ni X."/>
            <person name="Tian J."/>
            <person name="Zhou Y."/>
            <person name="Sheng Y."/>
            <person name="Liu T."/>
            <person name="Pan Y."/>
            <person name="Xia L."/>
            <person name="Li J."/>
            <person name="Zhao F."/>
            <person name="Cao W."/>
        </authorList>
    </citation>
    <scope>NUCLEOTIDE SEQUENCE</scope>
    <source>
        <strain evidence="1">Rmic-2018</strain>
        <tissue evidence="1">Larvae</tissue>
    </source>
</reference>
<evidence type="ECO:0000313" key="2">
    <source>
        <dbReference type="Proteomes" id="UP000821866"/>
    </source>
</evidence>
<gene>
    <name evidence="1" type="ORF">HPB51_005162</name>
</gene>
<dbReference type="EMBL" id="JABSTU010000008">
    <property type="protein sequence ID" value="KAH8022797.1"/>
    <property type="molecule type" value="Genomic_DNA"/>
</dbReference>
<reference evidence="1" key="1">
    <citation type="journal article" date="2020" name="Cell">
        <title>Large-Scale Comparative Analyses of Tick Genomes Elucidate Their Genetic Diversity and Vector Capacities.</title>
        <authorList>
            <consortium name="Tick Genome and Microbiome Consortium (TIGMIC)"/>
            <person name="Jia N."/>
            <person name="Wang J."/>
            <person name="Shi W."/>
            <person name="Du L."/>
            <person name="Sun Y."/>
            <person name="Zhan W."/>
            <person name="Jiang J.F."/>
            <person name="Wang Q."/>
            <person name="Zhang B."/>
            <person name="Ji P."/>
            <person name="Bell-Sakyi L."/>
            <person name="Cui X.M."/>
            <person name="Yuan T.T."/>
            <person name="Jiang B.G."/>
            <person name="Yang W.F."/>
            <person name="Lam T.T."/>
            <person name="Chang Q.C."/>
            <person name="Ding S.J."/>
            <person name="Wang X.J."/>
            <person name="Zhu J.G."/>
            <person name="Ruan X.D."/>
            <person name="Zhao L."/>
            <person name="Wei J.T."/>
            <person name="Ye R.Z."/>
            <person name="Que T.C."/>
            <person name="Du C.H."/>
            <person name="Zhou Y.H."/>
            <person name="Cheng J.X."/>
            <person name="Dai P.F."/>
            <person name="Guo W.B."/>
            <person name="Han X.H."/>
            <person name="Huang E.J."/>
            <person name="Li L.F."/>
            <person name="Wei W."/>
            <person name="Gao Y.C."/>
            <person name="Liu J.Z."/>
            <person name="Shao H.Z."/>
            <person name="Wang X."/>
            <person name="Wang C.C."/>
            <person name="Yang T.C."/>
            <person name="Huo Q.B."/>
            <person name="Li W."/>
            <person name="Chen H.Y."/>
            <person name="Chen S.E."/>
            <person name="Zhou L.G."/>
            <person name="Ni X.B."/>
            <person name="Tian J.H."/>
            <person name="Sheng Y."/>
            <person name="Liu T."/>
            <person name="Pan Y.S."/>
            <person name="Xia L.Y."/>
            <person name="Li J."/>
            <person name="Zhao F."/>
            <person name="Cao W.C."/>
        </authorList>
    </citation>
    <scope>NUCLEOTIDE SEQUENCE</scope>
    <source>
        <strain evidence="1">Rmic-2018</strain>
    </source>
</reference>
<comment type="caution">
    <text evidence="1">The sequence shown here is derived from an EMBL/GenBank/DDBJ whole genome shotgun (WGS) entry which is preliminary data.</text>
</comment>
<accession>A0A9J6DKT0</accession>
<sequence length="194" mass="21574">MTTIHCHLHVREVQWHSLKPFKPRGRVVSVELWLRDPVMQVFLAVYKPVNRVTQHADMWTSKGIQGTAFPELISCISCGAGMASATSCSSEVTSGSVFLRHAEKSHPVVVKKKINCCPECSSDRMEVLALAAVVLQEVHRRLQYRWPSKPQQRVPIMNEASTRCRSKLGGYPLLVVGDRQIPVAQCGTTAGLVE</sequence>
<keyword evidence="2" id="KW-1185">Reference proteome</keyword>
<proteinExistence type="predicted"/>
<dbReference type="Proteomes" id="UP000821866">
    <property type="component" value="Chromosome 6"/>
</dbReference>
<organism evidence="1 2">
    <name type="scientific">Rhipicephalus microplus</name>
    <name type="common">Cattle tick</name>
    <name type="synonym">Boophilus microplus</name>
    <dbReference type="NCBI Taxonomy" id="6941"/>
    <lineage>
        <taxon>Eukaryota</taxon>
        <taxon>Metazoa</taxon>
        <taxon>Ecdysozoa</taxon>
        <taxon>Arthropoda</taxon>
        <taxon>Chelicerata</taxon>
        <taxon>Arachnida</taxon>
        <taxon>Acari</taxon>
        <taxon>Parasitiformes</taxon>
        <taxon>Ixodida</taxon>
        <taxon>Ixodoidea</taxon>
        <taxon>Ixodidae</taxon>
        <taxon>Rhipicephalinae</taxon>
        <taxon>Rhipicephalus</taxon>
        <taxon>Boophilus</taxon>
    </lineage>
</organism>
<evidence type="ECO:0000313" key="1">
    <source>
        <dbReference type="EMBL" id="KAH8022797.1"/>
    </source>
</evidence>
<protein>
    <submittedName>
        <fullName evidence="1">Uncharacterized protein</fullName>
    </submittedName>
</protein>
<dbReference type="AlphaFoldDB" id="A0A9J6DKT0"/>
<name>A0A9J6DKT0_RHIMP</name>